<feature type="region of interest" description="Disordered" evidence="1">
    <location>
        <begin position="63"/>
        <end position="94"/>
    </location>
</feature>
<keyword evidence="2" id="KW-0732">Signal</keyword>
<evidence type="ECO:0000313" key="3">
    <source>
        <dbReference type="Proteomes" id="UP000035642"/>
    </source>
</evidence>
<keyword evidence="3" id="KW-1185">Reference proteome</keyword>
<evidence type="ECO:0000313" key="4">
    <source>
        <dbReference type="WBParaSite" id="ACAC_0001008801-mRNA-1"/>
    </source>
</evidence>
<organism evidence="3 4">
    <name type="scientific">Angiostrongylus cantonensis</name>
    <name type="common">Rat lungworm</name>
    <dbReference type="NCBI Taxonomy" id="6313"/>
    <lineage>
        <taxon>Eukaryota</taxon>
        <taxon>Metazoa</taxon>
        <taxon>Ecdysozoa</taxon>
        <taxon>Nematoda</taxon>
        <taxon>Chromadorea</taxon>
        <taxon>Rhabditida</taxon>
        <taxon>Rhabditina</taxon>
        <taxon>Rhabditomorpha</taxon>
        <taxon>Strongyloidea</taxon>
        <taxon>Metastrongylidae</taxon>
        <taxon>Angiostrongylus</taxon>
    </lineage>
</organism>
<sequence length="201" mass="22699">MAKRFFFSFIVAACSATHISRSSYGKAGYGNDDVHHFESHYDSARKGHGKDYYGYHVGEKANSKSHYGSSADDGNHSSGAHHEEDAKKHAESSSNYGKDLKVKTYGYFDYKYIRPQYHVEKFHSEEKHANKYGADAHSQAAENNKDKDYYSKGHDDYYSKYGRNGAHYGDYKYGVSGHGYDGGDHHLKHGGFIRHVSVSKC</sequence>
<reference evidence="4" key="2">
    <citation type="submission" date="2017-02" db="UniProtKB">
        <authorList>
            <consortium name="WormBaseParasite"/>
        </authorList>
    </citation>
    <scope>IDENTIFICATION</scope>
</reference>
<dbReference type="Proteomes" id="UP000035642">
    <property type="component" value="Unassembled WGS sequence"/>
</dbReference>
<evidence type="ECO:0000256" key="2">
    <source>
        <dbReference type="SAM" id="SignalP"/>
    </source>
</evidence>
<proteinExistence type="predicted"/>
<dbReference type="AlphaFoldDB" id="A0A0K0DG99"/>
<dbReference type="WBParaSite" id="ACAC_0001008801-mRNA-1">
    <property type="protein sequence ID" value="ACAC_0001008801-mRNA-1"/>
    <property type="gene ID" value="ACAC_0001008801"/>
</dbReference>
<evidence type="ECO:0000256" key="1">
    <source>
        <dbReference type="SAM" id="MobiDB-lite"/>
    </source>
</evidence>
<protein>
    <submittedName>
        <fullName evidence="4">Filaggrin-2-like</fullName>
    </submittedName>
</protein>
<feature type="signal peptide" evidence="2">
    <location>
        <begin position="1"/>
        <end position="16"/>
    </location>
</feature>
<feature type="chain" id="PRO_5005326654" evidence="2">
    <location>
        <begin position="17"/>
        <end position="201"/>
    </location>
</feature>
<accession>A0A0K0DG99</accession>
<reference evidence="3" key="1">
    <citation type="submission" date="2012-09" db="EMBL/GenBank/DDBJ databases">
        <authorList>
            <person name="Martin A.A."/>
        </authorList>
    </citation>
    <scope>NUCLEOTIDE SEQUENCE</scope>
</reference>
<name>A0A0K0DG99_ANGCA</name>
<feature type="compositionally biased region" description="Basic and acidic residues" evidence="1">
    <location>
        <begin position="80"/>
        <end position="91"/>
    </location>
</feature>